<gene>
    <name evidence="1" type="ORF">KC19_2G272700</name>
</gene>
<name>A0A8T0J0W2_CERPU</name>
<accession>A0A8T0J0W2</accession>
<dbReference type="Proteomes" id="UP000822688">
    <property type="component" value="Chromosome 2"/>
</dbReference>
<protein>
    <submittedName>
        <fullName evidence="1">Uncharacterized protein</fullName>
    </submittedName>
</protein>
<reference evidence="1" key="1">
    <citation type="submission" date="2020-06" db="EMBL/GenBank/DDBJ databases">
        <title>WGS assembly of Ceratodon purpureus strain R40.</title>
        <authorList>
            <person name="Carey S.B."/>
            <person name="Jenkins J."/>
            <person name="Shu S."/>
            <person name="Lovell J.T."/>
            <person name="Sreedasyam A."/>
            <person name="Maumus F."/>
            <person name="Tiley G.P."/>
            <person name="Fernandez-Pozo N."/>
            <person name="Barry K."/>
            <person name="Chen C."/>
            <person name="Wang M."/>
            <person name="Lipzen A."/>
            <person name="Daum C."/>
            <person name="Saski C.A."/>
            <person name="Payton A.C."/>
            <person name="Mcbreen J.C."/>
            <person name="Conrad R.E."/>
            <person name="Kollar L.M."/>
            <person name="Olsson S."/>
            <person name="Huttunen S."/>
            <person name="Landis J.B."/>
            <person name="Wickett N.J."/>
            <person name="Johnson M.G."/>
            <person name="Rensing S.A."/>
            <person name="Grimwood J."/>
            <person name="Schmutz J."/>
            <person name="Mcdaniel S.F."/>
        </authorList>
    </citation>
    <scope>NUCLEOTIDE SEQUENCE</scope>
    <source>
        <strain evidence="1">R40</strain>
    </source>
</reference>
<dbReference type="EMBL" id="CM026422">
    <property type="protein sequence ID" value="KAG0588832.1"/>
    <property type="molecule type" value="Genomic_DNA"/>
</dbReference>
<evidence type="ECO:0000313" key="2">
    <source>
        <dbReference type="Proteomes" id="UP000822688"/>
    </source>
</evidence>
<keyword evidence="2" id="KW-1185">Reference proteome</keyword>
<comment type="caution">
    <text evidence="1">The sequence shown here is derived from an EMBL/GenBank/DDBJ whole genome shotgun (WGS) entry which is preliminary data.</text>
</comment>
<dbReference type="AlphaFoldDB" id="A0A8T0J0W2"/>
<sequence>MCLQKDSSKSMIHQQIEAINRSKLTSCNKLLDLVSLDLVFDSSTRRA</sequence>
<proteinExistence type="predicted"/>
<evidence type="ECO:0000313" key="1">
    <source>
        <dbReference type="EMBL" id="KAG0588832.1"/>
    </source>
</evidence>
<organism evidence="1 2">
    <name type="scientific">Ceratodon purpureus</name>
    <name type="common">Fire moss</name>
    <name type="synonym">Dicranum purpureum</name>
    <dbReference type="NCBI Taxonomy" id="3225"/>
    <lineage>
        <taxon>Eukaryota</taxon>
        <taxon>Viridiplantae</taxon>
        <taxon>Streptophyta</taxon>
        <taxon>Embryophyta</taxon>
        <taxon>Bryophyta</taxon>
        <taxon>Bryophytina</taxon>
        <taxon>Bryopsida</taxon>
        <taxon>Dicranidae</taxon>
        <taxon>Pseudoditrichales</taxon>
        <taxon>Ditrichaceae</taxon>
        <taxon>Ceratodon</taxon>
    </lineage>
</organism>